<protein>
    <submittedName>
        <fullName evidence="1">Uncharacterized protein</fullName>
    </submittedName>
</protein>
<accession>A0A521FPS1</accession>
<sequence length="109" mass="11309">MDPRRPQPARAWVRALGEAEGWPPTVVDELLLLLSEVLAADLAGSGRSVRPRPVRLVDGAAGLEVQVGGWVAGGDRLGIAAEAVTTVRIEAPGDGWLRLTADGVGPAPD</sequence>
<gene>
    <name evidence="1" type="ORF">SAMN06273567_112142</name>
</gene>
<dbReference type="Proteomes" id="UP000317484">
    <property type="component" value="Unassembled WGS sequence"/>
</dbReference>
<dbReference type="EMBL" id="FXTJ01000012">
    <property type="protein sequence ID" value="SMO98203.1"/>
    <property type="molecule type" value="Genomic_DNA"/>
</dbReference>
<organism evidence="1 2">
    <name type="scientific">Geodermatophilus aquaeductus</name>
    <dbReference type="NCBI Taxonomy" id="1564161"/>
    <lineage>
        <taxon>Bacteria</taxon>
        <taxon>Bacillati</taxon>
        <taxon>Actinomycetota</taxon>
        <taxon>Actinomycetes</taxon>
        <taxon>Geodermatophilales</taxon>
        <taxon>Geodermatophilaceae</taxon>
        <taxon>Geodermatophilus</taxon>
    </lineage>
</organism>
<evidence type="ECO:0000313" key="2">
    <source>
        <dbReference type="Proteomes" id="UP000317484"/>
    </source>
</evidence>
<dbReference type="AlphaFoldDB" id="A0A521FPS1"/>
<keyword evidence="2" id="KW-1185">Reference proteome</keyword>
<reference evidence="1 2" key="1">
    <citation type="submission" date="2017-05" db="EMBL/GenBank/DDBJ databases">
        <authorList>
            <person name="Varghese N."/>
            <person name="Submissions S."/>
        </authorList>
    </citation>
    <scope>NUCLEOTIDE SEQUENCE [LARGE SCALE GENOMIC DNA]</scope>
    <source>
        <strain evidence="1 2">DSM 46834</strain>
    </source>
</reference>
<evidence type="ECO:0000313" key="1">
    <source>
        <dbReference type="EMBL" id="SMO98203.1"/>
    </source>
</evidence>
<name>A0A521FPS1_9ACTN</name>
<proteinExistence type="predicted"/>